<dbReference type="EMBL" id="UHID01000007">
    <property type="protein sequence ID" value="SUP60287.1"/>
    <property type="molecule type" value="Genomic_DNA"/>
</dbReference>
<proteinExistence type="predicted"/>
<feature type="region of interest" description="Disordered" evidence="1">
    <location>
        <begin position="1"/>
        <end position="20"/>
    </location>
</feature>
<dbReference type="AlphaFoldDB" id="A0A380P5Y1"/>
<organism evidence="2 3">
    <name type="scientific">Streptomyces griseus</name>
    <dbReference type="NCBI Taxonomy" id="1911"/>
    <lineage>
        <taxon>Bacteria</taxon>
        <taxon>Bacillati</taxon>
        <taxon>Actinomycetota</taxon>
        <taxon>Actinomycetes</taxon>
        <taxon>Kitasatosporales</taxon>
        <taxon>Streptomycetaceae</taxon>
        <taxon>Streptomyces</taxon>
    </lineage>
</organism>
<evidence type="ECO:0000256" key="1">
    <source>
        <dbReference type="SAM" id="MobiDB-lite"/>
    </source>
</evidence>
<protein>
    <submittedName>
        <fullName evidence="2">Uncharacterized protein</fullName>
    </submittedName>
</protein>
<gene>
    <name evidence="2" type="ORF">NCTC7807_04353</name>
</gene>
<evidence type="ECO:0000313" key="3">
    <source>
        <dbReference type="Proteomes" id="UP000254150"/>
    </source>
</evidence>
<name>A0A380P5Y1_STRGR</name>
<sequence length="80" mass="8498">MPLFGRPSLTGGVAGSSEAVRARGSDRVRLAVGRRRQCRGRRGRLRPSHAVGEALPVRAVLLLLTGGLFRLGGGLWVRGP</sequence>
<evidence type="ECO:0000313" key="2">
    <source>
        <dbReference type="EMBL" id="SUP60287.1"/>
    </source>
</evidence>
<dbReference type="Proteomes" id="UP000254150">
    <property type="component" value="Unassembled WGS sequence"/>
</dbReference>
<accession>A0A380P5Y1</accession>
<reference evidence="2 3" key="1">
    <citation type="submission" date="2018-06" db="EMBL/GenBank/DDBJ databases">
        <authorList>
            <consortium name="Pathogen Informatics"/>
            <person name="Doyle S."/>
        </authorList>
    </citation>
    <scope>NUCLEOTIDE SEQUENCE [LARGE SCALE GENOMIC DNA]</scope>
    <source>
        <strain evidence="2 3">NCTC7807</strain>
    </source>
</reference>